<name>A0A2K3JWA3_TRIPR</name>
<reference evidence="1 2" key="1">
    <citation type="journal article" date="2014" name="Am. J. Bot.">
        <title>Genome assembly and annotation for red clover (Trifolium pratense; Fabaceae).</title>
        <authorList>
            <person name="Istvanek J."/>
            <person name="Jaros M."/>
            <person name="Krenek A."/>
            <person name="Repkova J."/>
        </authorList>
    </citation>
    <scope>NUCLEOTIDE SEQUENCE [LARGE SCALE GENOMIC DNA]</scope>
    <source>
        <strain evidence="2">cv. Tatra</strain>
        <tissue evidence="1">Young leaves</tissue>
    </source>
</reference>
<evidence type="ECO:0000313" key="2">
    <source>
        <dbReference type="Proteomes" id="UP000236291"/>
    </source>
</evidence>
<dbReference type="AlphaFoldDB" id="A0A2K3JWA3"/>
<accession>A0A2K3JWA3</accession>
<proteinExistence type="predicted"/>
<evidence type="ECO:0000313" key="1">
    <source>
        <dbReference type="EMBL" id="PNX58339.1"/>
    </source>
</evidence>
<comment type="caution">
    <text evidence="1">The sequence shown here is derived from an EMBL/GenBank/DDBJ whole genome shotgun (WGS) entry which is preliminary data.</text>
</comment>
<protein>
    <submittedName>
        <fullName evidence="1">Uncharacterized protein</fullName>
    </submittedName>
</protein>
<reference evidence="1 2" key="2">
    <citation type="journal article" date="2017" name="Front. Plant Sci.">
        <title>Gene Classification and Mining of Molecular Markers Useful in Red Clover (Trifolium pratense) Breeding.</title>
        <authorList>
            <person name="Istvanek J."/>
            <person name="Dluhosova J."/>
            <person name="Dluhos P."/>
            <person name="Patkova L."/>
            <person name="Nedelnik J."/>
            <person name="Repkova J."/>
        </authorList>
    </citation>
    <scope>NUCLEOTIDE SEQUENCE [LARGE SCALE GENOMIC DNA]</scope>
    <source>
        <strain evidence="2">cv. Tatra</strain>
        <tissue evidence="1">Young leaves</tissue>
    </source>
</reference>
<dbReference type="Proteomes" id="UP000236291">
    <property type="component" value="Unassembled WGS sequence"/>
</dbReference>
<organism evidence="1 2">
    <name type="scientific">Trifolium pratense</name>
    <name type="common">Red clover</name>
    <dbReference type="NCBI Taxonomy" id="57577"/>
    <lineage>
        <taxon>Eukaryota</taxon>
        <taxon>Viridiplantae</taxon>
        <taxon>Streptophyta</taxon>
        <taxon>Embryophyta</taxon>
        <taxon>Tracheophyta</taxon>
        <taxon>Spermatophyta</taxon>
        <taxon>Magnoliopsida</taxon>
        <taxon>eudicotyledons</taxon>
        <taxon>Gunneridae</taxon>
        <taxon>Pentapetalae</taxon>
        <taxon>rosids</taxon>
        <taxon>fabids</taxon>
        <taxon>Fabales</taxon>
        <taxon>Fabaceae</taxon>
        <taxon>Papilionoideae</taxon>
        <taxon>50 kb inversion clade</taxon>
        <taxon>NPAAA clade</taxon>
        <taxon>Hologalegina</taxon>
        <taxon>IRL clade</taxon>
        <taxon>Trifolieae</taxon>
        <taxon>Trifolium</taxon>
    </lineage>
</organism>
<dbReference type="EMBL" id="ASHM01078384">
    <property type="protein sequence ID" value="PNX58339.1"/>
    <property type="molecule type" value="Genomic_DNA"/>
</dbReference>
<gene>
    <name evidence="1" type="ORF">L195_g050860</name>
</gene>
<sequence length="124" mass="13245">VTIVLPPSITHHWPSTPPPSLLASSQIWSSVSVLHRPPSLPLPPPSSSLSLAGSLSSYQLSIPLHPQHPFSPPQSSTSTTTALVHLTLQISRHLLLFLNQCNNGVVVVGWRYGGDDECRSGCGL</sequence>
<feature type="non-terminal residue" evidence="1">
    <location>
        <position position="1"/>
    </location>
</feature>